<dbReference type="OrthoDB" id="2746456at2759"/>
<evidence type="ECO:0000313" key="3">
    <source>
        <dbReference type="Proteomes" id="UP000053820"/>
    </source>
</evidence>
<feature type="compositionally biased region" description="Basic residues" evidence="1">
    <location>
        <begin position="484"/>
        <end position="496"/>
    </location>
</feature>
<proteinExistence type="predicted"/>
<evidence type="ECO:0000313" key="2">
    <source>
        <dbReference type="EMBL" id="KIJ60109.1"/>
    </source>
</evidence>
<protein>
    <submittedName>
        <fullName evidence="2">Unplaced genomic scaffold scaffold_42, whole genome shotgun sequence</fullName>
    </submittedName>
</protein>
<feature type="region of interest" description="Disordered" evidence="1">
    <location>
        <begin position="470"/>
        <end position="589"/>
    </location>
</feature>
<dbReference type="AlphaFoldDB" id="A0A0C9V409"/>
<gene>
    <name evidence="2" type="ORF">HYDPIDRAFT_32532</name>
</gene>
<name>A0A0C9V409_9AGAM</name>
<feature type="compositionally biased region" description="Low complexity" evidence="1">
    <location>
        <begin position="283"/>
        <end position="330"/>
    </location>
</feature>
<evidence type="ECO:0000256" key="1">
    <source>
        <dbReference type="SAM" id="MobiDB-lite"/>
    </source>
</evidence>
<feature type="compositionally biased region" description="Basic and acidic residues" evidence="1">
    <location>
        <begin position="76"/>
        <end position="87"/>
    </location>
</feature>
<keyword evidence="3" id="KW-1185">Reference proteome</keyword>
<organism evidence="2 3">
    <name type="scientific">Hydnomerulius pinastri MD-312</name>
    <dbReference type="NCBI Taxonomy" id="994086"/>
    <lineage>
        <taxon>Eukaryota</taxon>
        <taxon>Fungi</taxon>
        <taxon>Dikarya</taxon>
        <taxon>Basidiomycota</taxon>
        <taxon>Agaricomycotina</taxon>
        <taxon>Agaricomycetes</taxon>
        <taxon>Agaricomycetidae</taxon>
        <taxon>Boletales</taxon>
        <taxon>Boletales incertae sedis</taxon>
        <taxon>Leucogyrophana</taxon>
    </lineage>
</organism>
<reference evidence="2 3" key="1">
    <citation type="submission" date="2014-04" db="EMBL/GenBank/DDBJ databases">
        <title>Evolutionary Origins and Diversification of the Mycorrhizal Mutualists.</title>
        <authorList>
            <consortium name="DOE Joint Genome Institute"/>
            <consortium name="Mycorrhizal Genomics Consortium"/>
            <person name="Kohler A."/>
            <person name="Kuo A."/>
            <person name="Nagy L.G."/>
            <person name="Floudas D."/>
            <person name="Copeland A."/>
            <person name="Barry K.W."/>
            <person name="Cichocki N."/>
            <person name="Veneault-Fourrey C."/>
            <person name="LaButti K."/>
            <person name="Lindquist E.A."/>
            <person name="Lipzen A."/>
            <person name="Lundell T."/>
            <person name="Morin E."/>
            <person name="Murat C."/>
            <person name="Riley R."/>
            <person name="Ohm R."/>
            <person name="Sun H."/>
            <person name="Tunlid A."/>
            <person name="Henrissat B."/>
            <person name="Grigoriev I.V."/>
            <person name="Hibbett D.S."/>
            <person name="Martin F."/>
        </authorList>
    </citation>
    <scope>NUCLEOTIDE SEQUENCE [LARGE SCALE GENOMIC DNA]</scope>
    <source>
        <strain evidence="2 3">MD-312</strain>
    </source>
</reference>
<feature type="compositionally biased region" description="Pro residues" evidence="1">
    <location>
        <begin position="358"/>
        <end position="370"/>
    </location>
</feature>
<feature type="compositionally biased region" description="Basic and acidic residues" evidence="1">
    <location>
        <begin position="418"/>
        <end position="429"/>
    </location>
</feature>
<feature type="compositionally biased region" description="Basic and acidic residues" evidence="1">
    <location>
        <begin position="523"/>
        <end position="534"/>
    </location>
</feature>
<accession>A0A0C9V409</accession>
<dbReference type="EMBL" id="KN839876">
    <property type="protein sequence ID" value="KIJ60109.1"/>
    <property type="molecule type" value="Genomic_DNA"/>
</dbReference>
<feature type="compositionally biased region" description="Low complexity" evidence="1">
    <location>
        <begin position="844"/>
        <end position="854"/>
    </location>
</feature>
<sequence length="967" mass="104802">MDFYVSLQERPGARLGQLRSRFRRRRLALGLPSAQEAVSRHAHLEPDIRPVSSRVASEREEVPLCKASQGSSLHSEGSERITEESRNAKAIQAQIRSGEEPQSLRVPGKSNTTTSTTKPSPVNTENSGQILSKKPRPHFLPDTMSEDKSPRARNSSSSSWKALLDGGSRSASPAKDALENEDEIMADANEVAGKGKGESNEDTVGDGGDEGGSDENIAESSAEGDDSQSEEGSDDEEDEEDDEGEGSGDEDEDEDEDGDEEDEREAEKPATTTPDVTPPIEPKSPSKGQKSQKSPQGDSRTLSSNSSANSTHSPKAPASKSKAPISPAKALNRTSQSRRECCASSPDSFPLSALTPSQPFPMSSPDPVPFLDPTIDLSVRGELPPYELESSPEPDLPTLSQMLAKNSLGAVKGKGKAKAKDRSPSKDAEEPVGASKNDDDAGDEMLSAGNEVLSAHMSISEPLGVIKTETEVTIPASPAARAKSGPKPRPKFRKVHTPIEILDSSPSPVPIAPPTGKAKSKSVNKEKANADDKGKGKRKRTSEALSDAEAEPERSPSPIRENPSTPSPIPQKKPAKRPRTNRPATQKHDQFWILDGNTVLEAGGVLFRLHRSRLVDQSVLFARVFGGGDSVAEGDGEVEVVEDRDGVVCRLKNVSAADLQALLELDRDAMQFHFTKPTLSTLGSILRASTSLQFTRYRAFAIKFLEAEWSPSLDDITDEAKPGAVEVAVLGRRCNVPSVLKRAFYEMARGSGYGLSDGDEEEGMDVDGPWAGADAGTREAKEEIRRSDERLIERMREHFVLAWAQDAARLDLSFICPHQAKAKRQSSKAPVSSSQVSKDRRDLFVSQSQPVPSDSSFLPVSVFGLPSTSFSASASTSTPVARSPLKCTSINSKREAWDCRVHLAGIYQDFLFDPICGLQELINVKWEEEGWCEDCVRVRREAWERSRQRLWARIGAWMGVEKGGEGE</sequence>
<feature type="compositionally biased region" description="Low complexity" evidence="1">
    <location>
        <begin position="827"/>
        <end position="836"/>
    </location>
</feature>
<feature type="compositionally biased region" description="Low complexity" evidence="1">
    <location>
        <begin position="382"/>
        <end position="400"/>
    </location>
</feature>
<dbReference type="HOGENOM" id="CLU_306298_0_0_1"/>
<feature type="compositionally biased region" description="Low complexity" evidence="1">
    <location>
        <begin position="106"/>
        <end position="124"/>
    </location>
</feature>
<feature type="region of interest" description="Disordered" evidence="1">
    <location>
        <begin position="40"/>
        <end position="453"/>
    </location>
</feature>
<feature type="compositionally biased region" description="Acidic residues" evidence="1">
    <location>
        <begin position="200"/>
        <end position="264"/>
    </location>
</feature>
<feature type="region of interest" description="Disordered" evidence="1">
    <location>
        <begin position="825"/>
        <end position="854"/>
    </location>
</feature>
<dbReference type="Proteomes" id="UP000053820">
    <property type="component" value="Unassembled WGS sequence"/>
</dbReference>